<evidence type="ECO:0000313" key="4">
    <source>
        <dbReference type="EMBL" id="MCD9559058.1"/>
    </source>
</evidence>
<evidence type="ECO:0000256" key="2">
    <source>
        <dbReference type="ARBA" id="ARBA00022679"/>
    </source>
</evidence>
<gene>
    <name evidence="4" type="ORF">HAX54_016787</name>
</gene>
<comment type="similarity">
    <text evidence="1">Belongs to the plant acyltransferase family.</text>
</comment>
<dbReference type="PANTHER" id="PTHR31623">
    <property type="entry name" value="F21J9.9"/>
    <property type="match status" value="1"/>
</dbReference>
<organism evidence="4 5">
    <name type="scientific">Datura stramonium</name>
    <name type="common">Jimsonweed</name>
    <name type="synonym">Common thornapple</name>
    <dbReference type="NCBI Taxonomy" id="4076"/>
    <lineage>
        <taxon>Eukaryota</taxon>
        <taxon>Viridiplantae</taxon>
        <taxon>Streptophyta</taxon>
        <taxon>Embryophyta</taxon>
        <taxon>Tracheophyta</taxon>
        <taxon>Spermatophyta</taxon>
        <taxon>Magnoliopsida</taxon>
        <taxon>eudicotyledons</taxon>
        <taxon>Gunneridae</taxon>
        <taxon>Pentapetalae</taxon>
        <taxon>asterids</taxon>
        <taxon>lamiids</taxon>
        <taxon>Solanales</taxon>
        <taxon>Solanaceae</taxon>
        <taxon>Solanoideae</taxon>
        <taxon>Datureae</taxon>
        <taxon>Datura</taxon>
    </lineage>
</organism>
<dbReference type="InterPro" id="IPR023213">
    <property type="entry name" value="CAT-like_dom_sf"/>
</dbReference>
<evidence type="ECO:0000313" key="5">
    <source>
        <dbReference type="Proteomes" id="UP000823775"/>
    </source>
</evidence>
<protein>
    <submittedName>
        <fullName evidence="4">Uncharacterized protein</fullName>
    </submittedName>
</protein>
<sequence length="127" mass="14146">MLSRILTHVYPAAGRFAQDKCSIICQDQGVTLIKAKVNRCMDDEFLQQAHNNLDLALDFVQGIEDVDTTGKRSKLVAKKFVMDEVSVSKLRDKLTSAVKVQEASALSPQVEIVTAILWRAQLRASEQ</sequence>
<dbReference type="Pfam" id="PF02458">
    <property type="entry name" value="Transferase"/>
    <property type="match status" value="1"/>
</dbReference>
<keyword evidence="3" id="KW-0012">Acyltransferase</keyword>
<dbReference type="Proteomes" id="UP000823775">
    <property type="component" value="Unassembled WGS sequence"/>
</dbReference>
<dbReference type="Gene3D" id="3.30.559.10">
    <property type="entry name" value="Chloramphenicol acetyltransferase-like domain"/>
    <property type="match status" value="1"/>
</dbReference>
<name>A0ABS8UL14_DATST</name>
<evidence type="ECO:0000256" key="1">
    <source>
        <dbReference type="ARBA" id="ARBA00009861"/>
    </source>
</evidence>
<evidence type="ECO:0000256" key="3">
    <source>
        <dbReference type="ARBA" id="ARBA00023315"/>
    </source>
</evidence>
<dbReference type="PANTHER" id="PTHR31623:SF83">
    <property type="entry name" value="ACETYL-COA-BENZYLALCOHOL ACETYLTRANSFERASE-LIKE"/>
    <property type="match status" value="1"/>
</dbReference>
<reference evidence="4 5" key="1">
    <citation type="journal article" date="2021" name="BMC Genomics">
        <title>Datura genome reveals duplications of psychoactive alkaloid biosynthetic genes and high mutation rate following tissue culture.</title>
        <authorList>
            <person name="Rajewski A."/>
            <person name="Carter-House D."/>
            <person name="Stajich J."/>
            <person name="Litt A."/>
        </authorList>
    </citation>
    <scope>NUCLEOTIDE SEQUENCE [LARGE SCALE GENOMIC DNA]</scope>
    <source>
        <strain evidence="4">AR-01</strain>
    </source>
</reference>
<proteinExistence type="inferred from homology"/>
<keyword evidence="5" id="KW-1185">Reference proteome</keyword>
<comment type="caution">
    <text evidence="4">The sequence shown here is derived from an EMBL/GenBank/DDBJ whole genome shotgun (WGS) entry which is preliminary data.</text>
</comment>
<keyword evidence="2" id="KW-0808">Transferase</keyword>
<dbReference type="EMBL" id="JACEIK010002092">
    <property type="protein sequence ID" value="MCD9559058.1"/>
    <property type="molecule type" value="Genomic_DNA"/>
</dbReference>
<accession>A0ABS8UL14</accession>